<evidence type="ECO:0000313" key="2">
    <source>
        <dbReference type="EMBL" id="GKZ18333.1"/>
    </source>
</evidence>
<evidence type="ECO:0000256" key="1">
    <source>
        <dbReference type="SAM" id="MobiDB-lite"/>
    </source>
</evidence>
<proteinExistence type="predicted"/>
<feature type="region of interest" description="Disordered" evidence="1">
    <location>
        <begin position="31"/>
        <end position="103"/>
    </location>
</feature>
<dbReference type="Proteomes" id="UP001143548">
    <property type="component" value="Unassembled WGS sequence"/>
</dbReference>
<accession>A0A9W6DJ12</accession>
<name>A0A9W6DJ12_9EURO</name>
<sequence>MAPPSTWDVDKHGHGILSIGSTLRHWAFEASKEKEPEIEDDQNGQRGFGAFPSGDTAMPQRERKRGIRARFERANGSGAGHPAPTLDARDCVQRELGIPSGVP</sequence>
<gene>
    <name evidence="2" type="ORF">AbraCBS73388_000901</name>
</gene>
<evidence type="ECO:0000313" key="3">
    <source>
        <dbReference type="Proteomes" id="UP001143548"/>
    </source>
</evidence>
<dbReference type="AlphaFoldDB" id="A0A9W6DJ12"/>
<protein>
    <submittedName>
        <fullName evidence="2">Uncharacterized protein</fullName>
    </submittedName>
</protein>
<comment type="caution">
    <text evidence="2">The sequence shown here is derived from an EMBL/GenBank/DDBJ whole genome shotgun (WGS) entry which is preliminary data.</text>
</comment>
<reference evidence="2" key="1">
    <citation type="submission" date="2022-07" db="EMBL/GenBank/DDBJ databases">
        <title>Taxonomy of Aspergillus series Nigri: significant species reduction supported by multi-species coalescent approaches.</title>
        <authorList>
            <person name="Bian C."/>
            <person name="Kusuya Y."/>
            <person name="Sklenar F."/>
            <person name="D'hooge E."/>
            <person name="Yaguchi T."/>
            <person name="Takahashi H."/>
            <person name="Hubka V."/>
        </authorList>
    </citation>
    <scope>NUCLEOTIDE SEQUENCE</scope>
    <source>
        <strain evidence="2">CBS 733.88</strain>
    </source>
</reference>
<organism evidence="2 3">
    <name type="scientific">Aspergillus brasiliensis</name>
    <dbReference type="NCBI Taxonomy" id="319629"/>
    <lineage>
        <taxon>Eukaryota</taxon>
        <taxon>Fungi</taxon>
        <taxon>Dikarya</taxon>
        <taxon>Ascomycota</taxon>
        <taxon>Pezizomycotina</taxon>
        <taxon>Eurotiomycetes</taxon>
        <taxon>Eurotiomycetidae</taxon>
        <taxon>Eurotiales</taxon>
        <taxon>Aspergillaceae</taxon>
        <taxon>Aspergillus</taxon>
        <taxon>Aspergillus subgen. Circumdati</taxon>
    </lineage>
</organism>
<dbReference type="EMBL" id="BROQ01000011">
    <property type="protein sequence ID" value="GKZ18333.1"/>
    <property type="molecule type" value="Genomic_DNA"/>
</dbReference>